<accession>D8RKP8</accession>
<dbReference type="GO" id="GO:0004674">
    <property type="term" value="F:protein serine/threonine kinase activity"/>
    <property type="evidence" value="ECO:0007669"/>
    <property type="project" value="UniProtKB-KW"/>
</dbReference>
<dbReference type="Proteomes" id="UP000001514">
    <property type="component" value="Unassembled WGS sequence"/>
</dbReference>
<dbReference type="AlphaFoldDB" id="D8RKP8"/>
<gene>
    <name evidence="13" type="ORF">SELMODRAFT_412300</name>
</gene>
<keyword evidence="8" id="KW-0675">Receptor</keyword>
<evidence type="ECO:0000256" key="5">
    <source>
        <dbReference type="ARBA" id="ARBA00022989"/>
    </source>
</evidence>
<keyword evidence="3 12" id="KW-0812">Transmembrane</keyword>
<keyword evidence="4" id="KW-0732">Signal</keyword>
<evidence type="ECO:0000256" key="10">
    <source>
        <dbReference type="ARBA" id="ARBA00047899"/>
    </source>
</evidence>
<evidence type="ECO:0000256" key="12">
    <source>
        <dbReference type="SAM" id="Phobius"/>
    </source>
</evidence>
<dbReference type="Pfam" id="PF13540">
    <property type="entry name" value="RCC1_2"/>
    <property type="match status" value="2"/>
</dbReference>
<protein>
    <recommendedName>
        <fullName evidence="2">non-specific serine/threonine protein kinase</fullName>
        <ecNumber evidence="2">2.7.11.1</ecNumber>
    </recommendedName>
</protein>
<dbReference type="Gramene" id="EFJ27276">
    <property type="protein sequence ID" value="EFJ27276"/>
    <property type="gene ID" value="SELMODRAFT_412300"/>
</dbReference>
<keyword evidence="14" id="KW-1185">Reference proteome</keyword>
<dbReference type="GO" id="GO:0005886">
    <property type="term" value="C:plasma membrane"/>
    <property type="evidence" value="ECO:0000318"/>
    <property type="project" value="GO_Central"/>
</dbReference>
<dbReference type="SUPFAM" id="SSF56112">
    <property type="entry name" value="Protein kinase-like (PK-like)"/>
    <property type="match status" value="1"/>
</dbReference>
<dbReference type="InterPro" id="IPR009091">
    <property type="entry name" value="RCC1/BLIP-II"/>
</dbReference>
<dbReference type="GO" id="GO:0090392">
    <property type="term" value="P:sepal giant cell differentiation"/>
    <property type="evidence" value="ECO:0000318"/>
    <property type="project" value="GO_Central"/>
</dbReference>
<organism evidence="14">
    <name type="scientific">Selaginella moellendorffii</name>
    <name type="common">Spikemoss</name>
    <dbReference type="NCBI Taxonomy" id="88036"/>
    <lineage>
        <taxon>Eukaryota</taxon>
        <taxon>Viridiplantae</taxon>
        <taxon>Streptophyta</taxon>
        <taxon>Embryophyta</taxon>
        <taxon>Tracheophyta</taxon>
        <taxon>Lycopodiopsida</taxon>
        <taxon>Selaginellales</taxon>
        <taxon>Selaginellaceae</taxon>
        <taxon>Selaginella</taxon>
    </lineage>
</organism>
<dbReference type="HOGENOM" id="CLU_039891_0_0_1"/>
<keyword evidence="7" id="KW-1015">Disulfide bond</keyword>
<comment type="subcellular location">
    <subcellularLocation>
        <location evidence="1">Membrane</location>
        <topology evidence="1">Single-pass type I membrane protein</topology>
    </subcellularLocation>
</comment>
<dbReference type="eggNOG" id="ENOG502QUN0">
    <property type="taxonomic scope" value="Eukaryota"/>
</dbReference>
<dbReference type="Gene3D" id="2.130.10.30">
    <property type="entry name" value="Regulator of chromosome condensation 1/beta-lactamase-inhibitor protein II"/>
    <property type="match status" value="1"/>
</dbReference>
<dbReference type="InParanoid" id="D8RKP8"/>
<dbReference type="PANTHER" id="PTHR47460">
    <property type="entry name" value="SERINE/THREONINE-PROTEIN KINASE-LIKE PROTEIN ACR4"/>
    <property type="match status" value="1"/>
</dbReference>
<dbReference type="Gene3D" id="3.30.200.20">
    <property type="entry name" value="Phosphorylase Kinase, domain 1"/>
    <property type="match status" value="1"/>
</dbReference>
<dbReference type="EC" id="2.7.11.1" evidence="2"/>
<dbReference type="STRING" id="88036.D8RKP8"/>
<comment type="catalytic activity">
    <reaction evidence="10">
        <text>L-threonyl-[protein] + ATP = O-phospho-L-threonyl-[protein] + ADP + H(+)</text>
        <dbReference type="Rhea" id="RHEA:46608"/>
        <dbReference type="Rhea" id="RHEA-COMP:11060"/>
        <dbReference type="Rhea" id="RHEA-COMP:11605"/>
        <dbReference type="ChEBI" id="CHEBI:15378"/>
        <dbReference type="ChEBI" id="CHEBI:30013"/>
        <dbReference type="ChEBI" id="CHEBI:30616"/>
        <dbReference type="ChEBI" id="CHEBI:61977"/>
        <dbReference type="ChEBI" id="CHEBI:456216"/>
        <dbReference type="EC" id="2.7.11.1"/>
    </reaction>
</comment>
<dbReference type="SUPFAM" id="SSF50985">
    <property type="entry name" value="RCC1/BLIP-II"/>
    <property type="match status" value="1"/>
</dbReference>
<dbReference type="EMBL" id="GL377582">
    <property type="protein sequence ID" value="EFJ27276.1"/>
    <property type="molecule type" value="Genomic_DNA"/>
</dbReference>
<evidence type="ECO:0000256" key="2">
    <source>
        <dbReference type="ARBA" id="ARBA00012513"/>
    </source>
</evidence>
<dbReference type="InterPro" id="IPR011009">
    <property type="entry name" value="Kinase-like_dom_sf"/>
</dbReference>
<evidence type="ECO:0000256" key="9">
    <source>
        <dbReference type="ARBA" id="ARBA00023180"/>
    </source>
</evidence>
<feature type="transmembrane region" description="Helical" evidence="12">
    <location>
        <begin position="349"/>
        <end position="373"/>
    </location>
</feature>
<proteinExistence type="predicted"/>
<keyword evidence="5 12" id="KW-1133">Transmembrane helix</keyword>
<dbReference type="GO" id="GO:0009786">
    <property type="term" value="P:regulation of asymmetric cell division"/>
    <property type="evidence" value="ECO:0000318"/>
    <property type="project" value="GO_Central"/>
</dbReference>
<evidence type="ECO:0000256" key="11">
    <source>
        <dbReference type="ARBA" id="ARBA00048679"/>
    </source>
</evidence>
<dbReference type="KEGG" id="smo:SELMODRAFT_412300"/>
<keyword evidence="6 12" id="KW-0472">Membrane</keyword>
<name>D8RKP8_SELML</name>
<evidence type="ECO:0000256" key="7">
    <source>
        <dbReference type="ARBA" id="ARBA00023157"/>
    </source>
</evidence>
<evidence type="ECO:0000256" key="6">
    <source>
        <dbReference type="ARBA" id="ARBA00023136"/>
    </source>
</evidence>
<reference evidence="13 14" key="1">
    <citation type="journal article" date="2011" name="Science">
        <title>The Selaginella genome identifies genetic changes associated with the evolution of vascular plants.</title>
        <authorList>
            <person name="Banks J.A."/>
            <person name="Nishiyama T."/>
            <person name="Hasebe M."/>
            <person name="Bowman J.L."/>
            <person name="Gribskov M."/>
            <person name="dePamphilis C."/>
            <person name="Albert V.A."/>
            <person name="Aono N."/>
            <person name="Aoyama T."/>
            <person name="Ambrose B.A."/>
            <person name="Ashton N.W."/>
            <person name="Axtell M.J."/>
            <person name="Barker E."/>
            <person name="Barker M.S."/>
            <person name="Bennetzen J.L."/>
            <person name="Bonawitz N.D."/>
            <person name="Chapple C."/>
            <person name="Cheng C."/>
            <person name="Correa L.G."/>
            <person name="Dacre M."/>
            <person name="DeBarry J."/>
            <person name="Dreyer I."/>
            <person name="Elias M."/>
            <person name="Engstrom E.M."/>
            <person name="Estelle M."/>
            <person name="Feng L."/>
            <person name="Finet C."/>
            <person name="Floyd S.K."/>
            <person name="Frommer W.B."/>
            <person name="Fujita T."/>
            <person name="Gramzow L."/>
            <person name="Gutensohn M."/>
            <person name="Harholt J."/>
            <person name="Hattori M."/>
            <person name="Heyl A."/>
            <person name="Hirai T."/>
            <person name="Hiwatashi Y."/>
            <person name="Ishikawa M."/>
            <person name="Iwata M."/>
            <person name="Karol K.G."/>
            <person name="Koehler B."/>
            <person name="Kolukisaoglu U."/>
            <person name="Kubo M."/>
            <person name="Kurata T."/>
            <person name="Lalonde S."/>
            <person name="Li K."/>
            <person name="Li Y."/>
            <person name="Litt A."/>
            <person name="Lyons E."/>
            <person name="Manning G."/>
            <person name="Maruyama T."/>
            <person name="Michael T.P."/>
            <person name="Mikami K."/>
            <person name="Miyazaki S."/>
            <person name="Morinaga S."/>
            <person name="Murata T."/>
            <person name="Mueller-Roeber B."/>
            <person name="Nelson D.R."/>
            <person name="Obara M."/>
            <person name="Oguri Y."/>
            <person name="Olmstead R.G."/>
            <person name="Onodera N."/>
            <person name="Petersen B.L."/>
            <person name="Pils B."/>
            <person name="Prigge M."/>
            <person name="Rensing S.A."/>
            <person name="Riano-Pachon D.M."/>
            <person name="Roberts A.W."/>
            <person name="Sato Y."/>
            <person name="Scheller H.V."/>
            <person name="Schulz B."/>
            <person name="Schulz C."/>
            <person name="Shakirov E.V."/>
            <person name="Shibagaki N."/>
            <person name="Shinohara N."/>
            <person name="Shippen D.E."/>
            <person name="Soerensen I."/>
            <person name="Sotooka R."/>
            <person name="Sugimoto N."/>
            <person name="Sugita M."/>
            <person name="Sumikawa N."/>
            <person name="Tanurdzic M."/>
            <person name="Theissen G."/>
            <person name="Ulvskov P."/>
            <person name="Wakazuki S."/>
            <person name="Weng J.K."/>
            <person name="Willats W.W."/>
            <person name="Wipf D."/>
            <person name="Wolf P.G."/>
            <person name="Yang L."/>
            <person name="Zimmer A.D."/>
            <person name="Zhu Q."/>
            <person name="Mitros T."/>
            <person name="Hellsten U."/>
            <person name="Loque D."/>
            <person name="Otillar R."/>
            <person name="Salamov A."/>
            <person name="Schmutz J."/>
            <person name="Shapiro H."/>
            <person name="Lindquist E."/>
            <person name="Lucas S."/>
            <person name="Rokhsar D."/>
            <person name="Grigoriev I.V."/>
        </authorList>
    </citation>
    <scope>NUCLEOTIDE SEQUENCE [LARGE SCALE GENOMIC DNA]</scope>
</reference>
<evidence type="ECO:0000256" key="1">
    <source>
        <dbReference type="ARBA" id="ARBA00004479"/>
    </source>
</evidence>
<evidence type="ECO:0000313" key="14">
    <source>
        <dbReference type="Proteomes" id="UP000001514"/>
    </source>
</evidence>
<evidence type="ECO:0000256" key="3">
    <source>
        <dbReference type="ARBA" id="ARBA00022692"/>
    </source>
</evidence>
<dbReference type="PANTHER" id="PTHR47460:SF1">
    <property type="entry name" value="SERINE_THREONINE-PROTEIN KINASE-LIKE PROTEIN ACR4"/>
    <property type="match status" value="1"/>
</dbReference>
<comment type="catalytic activity">
    <reaction evidence="11">
        <text>L-seryl-[protein] + ATP = O-phospho-L-seryl-[protein] + ADP + H(+)</text>
        <dbReference type="Rhea" id="RHEA:17989"/>
        <dbReference type="Rhea" id="RHEA-COMP:9863"/>
        <dbReference type="Rhea" id="RHEA-COMP:11604"/>
        <dbReference type="ChEBI" id="CHEBI:15378"/>
        <dbReference type="ChEBI" id="CHEBI:29999"/>
        <dbReference type="ChEBI" id="CHEBI:30616"/>
        <dbReference type="ChEBI" id="CHEBI:83421"/>
        <dbReference type="ChEBI" id="CHEBI:456216"/>
        <dbReference type="EC" id="2.7.11.1"/>
    </reaction>
</comment>
<evidence type="ECO:0000256" key="4">
    <source>
        <dbReference type="ARBA" id="ARBA00022729"/>
    </source>
</evidence>
<sequence length="457" mass="50487">MATIGSMWTGYPYIDVGDYSICVLQANSLQPIYLGKFISPVGVPKDKKLLAISGGSGFVCGLLYGSQFPICWGDIELPQSLENISFTSLNCGRSHCCAIRSDDSKINCWGIFIYKSPDQPFVSVSLGIDFSCGLTQDGNITCWGHLSDAIPQPDRGTGTFVSLFAGGYSICGIESSTRDILCWGEDASYTYAPSVFQFSSVTGGRYHMCGIRADNHQVVCWGQNNVYQLRAPKNVSFTAISAGDFYTCGFTRDGRLRVLCWGGYKEEYWEVNITGIHVSQAICSSRCRKDQYQTSKYGCPSLTDRVCLDCSVCTGDDIELVPCGINTDRVCGKPSLASHQGDIKNLRKLFLVLLYLIITLSFGLILMATFSYFTYMKKRKLETLANIVSFSRSDILYFSSAELREATNNYSDEMVLSKSASGNVYKGLLQNGQEVAIKQAKLFNRYLKLINSVYASQ</sequence>
<evidence type="ECO:0000256" key="8">
    <source>
        <dbReference type="ARBA" id="ARBA00023170"/>
    </source>
</evidence>
<keyword evidence="9" id="KW-0325">Glycoprotein</keyword>
<evidence type="ECO:0000313" key="13">
    <source>
        <dbReference type="EMBL" id="EFJ27276.1"/>
    </source>
</evidence>
<dbReference type="GO" id="GO:0004672">
    <property type="term" value="F:protein kinase activity"/>
    <property type="evidence" value="ECO:0000318"/>
    <property type="project" value="GO_Central"/>
</dbReference>
<dbReference type="OMA" id="KEEYWEV"/>